<dbReference type="SUPFAM" id="SSF46894">
    <property type="entry name" value="C-terminal effector domain of the bipartite response regulators"/>
    <property type="match status" value="1"/>
</dbReference>
<dbReference type="Pfam" id="PF00072">
    <property type="entry name" value="Response_reg"/>
    <property type="match status" value="1"/>
</dbReference>
<dbReference type="PANTHER" id="PTHR43214">
    <property type="entry name" value="TWO-COMPONENT RESPONSE REGULATOR"/>
    <property type="match status" value="1"/>
</dbReference>
<dbReference type="PROSITE" id="PS50110">
    <property type="entry name" value="RESPONSE_REGULATORY"/>
    <property type="match status" value="1"/>
</dbReference>
<evidence type="ECO:0000256" key="1">
    <source>
        <dbReference type="ARBA" id="ARBA00022553"/>
    </source>
</evidence>
<dbReference type="PROSITE" id="PS00622">
    <property type="entry name" value="HTH_LUXR_1"/>
    <property type="match status" value="1"/>
</dbReference>
<organism evidence="9 10">
    <name type="scientific">Microbacterium bandirmense</name>
    <dbReference type="NCBI Taxonomy" id="3122050"/>
    <lineage>
        <taxon>Bacteria</taxon>
        <taxon>Bacillati</taxon>
        <taxon>Actinomycetota</taxon>
        <taxon>Actinomycetes</taxon>
        <taxon>Micrococcales</taxon>
        <taxon>Microbacteriaceae</taxon>
        <taxon>Microbacterium</taxon>
    </lineage>
</organism>
<keyword evidence="3" id="KW-0238">DNA-binding</keyword>
<dbReference type="SMART" id="SM00448">
    <property type="entry name" value="REC"/>
    <property type="match status" value="1"/>
</dbReference>
<feature type="domain" description="Response regulatory" evidence="8">
    <location>
        <begin position="6"/>
        <end position="122"/>
    </location>
</feature>
<dbReference type="SMART" id="SM00421">
    <property type="entry name" value="HTH_LUXR"/>
    <property type="match status" value="1"/>
</dbReference>
<feature type="region of interest" description="Disordered" evidence="6">
    <location>
        <begin position="148"/>
        <end position="167"/>
    </location>
</feature>
<dbReference type="Gene3D" id="3.40.50.2300">
    <property type="match status" value="1"/>
</dbReference>
<dbReference type="RefSeq" id="WP_337332904.1">
    <property type="nucleotide sequence ID" value="NZ_JBBDGM010000011.1"/>
</dbReference>
<dbReference type="InterPro" id="IPR039420">
    <property type="entry name" value="WalR-like"/>
</dbReference>
<feature type="domain" description="HTH luxR-type" evidence="7">
    <location>
        <begin position="165"/>
        <end position="230"/>
    </location>
</feature>
<evidence type="ECO:0000256" key="2">
    <source>
        <dbReference type="ARBA" id="ARBA00023015"/>
    </source>
</evidence>
<keyword evidence="4" id="KW-0804">Transcription</keyword>
<dbReference type="InterPro" id="IPR016032">
    <property type="entry name" value="Sig_transdc_resp-reg_C-effctor"/>
</dbReference>
<dbReference type="EMBL" id="JBBDGM010000011">
    <property type="protein sequence ID" value="MEJ1089260.1"/>
    <property type="molecule type" value="Genomic_DNA"/>
</dbReference>
<protein>
    <submittedName>
        <fullName evidence="9">Response regulator transcription factor</fullName>
    </submittedName>
</protein>
<dbReference type="InterPro" id="IPR058245">
    <property type="entry name" value="NreC/VraR/RcsB-like_REC"/>
</dbReference>
<dbReference type="PROSITE" id="PS50043">
    <property type="entry name" value="HTH_LUXR_2"/>
    <property type="match status" value="1"/>
</dbReference>
<keyword evidence="2" id="KW-0805">Transcription regulation</keyword>
<evidence type="ECO:0000313" key="10">
    <source>
        <dbReference type="Proteomes" id="UP001371224"/>
    </source>
</evidence>
<dbReference type="SUPFAM" id="SSF52172">
    <property type="entry name" value="CheY-like"/>
    <property type="match status" value="1"/>
</dbReference>
<dbReference type="InterPro" id="IPR011006">
    <property type="entry name" value="CheY-like_superfamily"/>
</dbReference>
<dbReference type="InterPro" id="IPR000792">
    <property type="entry name" value="Tscrpt_reg_LuxR_C"/>
</dbReference>
<reference evidence="9 10" key="1">
    <citation type="submission" date="2024-02" db="EMBL/GenBank/DDBJ databases">
        <authorList>
            <person name="Saticioglu I.B."/>
        </authorList>
    </citation>
    <scope>NUCLEOTIDE SEQUENCE [LARGE SCALE GENOMIC DNA]</scope>
    <source>
        <strain evidence="9 10">Mu-80</strain>
    </source>
</reference>
<evidence type="ECO:0000259" key="7">
    <source>
        <dbReference type="PROSITE" id="PS50043"/>
    </source>
</evidence>
<dbReference type="PRINTS" id="PR00038">
    <property type="entry name" value="HTHLUXR"/>
</dbReference>
<sequence length="232" mass="24871">MTEQIRVLLVDDQALIRVGFRMVLESTPDLLVVGEAADGAEAIHQVDALHPDVVLMDVRMPGIDGIAATEAIVAEHPETRVLVLTTFDLDEYAFAAIRAGAGGFLLKDAQRDELLSAVRAVHRGDGVLAPRVTRALIDRVAGDLEAAPVAPDGRASDSPASDRGASDPLALLTDREREIFTAIARGLSNAEIAEQFFLSESTVKTHVGRVLAKLNARDRVHVVILAYEQGIV</sequence>
<keyword evidence="10" id="KW-1185">Reference proteome</keyword>
<dbReference type="CDD" id="cd17535">
    <property type="entry name" value="REC_NarL-like"/>
    <property type="match status" value="1"/>
</dbReference>
<name>A0ABU8LE27_9MICO</name>
<feature type="modified residue" description="4-aspartylphosphate" evidence="5">
    <location>
        <position position="57"/>
    </location>
</feature>
<evidence type="ECO:0000256" key="5">
    <source>
        <dbReference type="PROSITE-ProRule" id="PRU00169"/>
    </source>
</evidence>
<accession>A0ABU8LE27</accession>
<dbReference type="CDD" id="cd06170">
    <property type="entry name" value="LuxR_C_like"/>
    <property type="match status" value="1"/>
</dbReference>
<dbReference type="Proteomes" id="UP001371224">
    <property type="component" value="Unassembled WGS sequence"/>
</dbReference>
<dbReference type="Pfam" id="PF00196">
    <property type="entry name" value="GerE"/>
    <property type="match status" value="1"/>
</dbReference>
<comment type="caution">
    <text evidence="9">The sequence shown here is derived from an EMBL/GenBank/DDBJ whole genome shotgun (WGS) entry which is preliminary data.</text>
</comment>
<keyword evidence="1 5" id="KW-0597">Phosphoprotein</keyword>
<dbReference type="InterPro" id="IPR001789">
    <property type="entry name" value="Sig_transdc_resp-reg_receiver"/>
</dbReference>
<gene>
    <name evidence="9" type="ORF">WDU99_13140</name>
</gene>
<evidence type="ECO:0000313" key="9">
    <source>
        <dbReference type="EMBL" id="MEJ1089260.1"/>
    </source>
</evidence>
<proteinExistence type="predicted"/>
<evidence type="ECO:0000256" key="3">
    <source>
        <dbReference type="ARBA" id="ARBA00023125"/>
    </source>
</evidence>
<evidence type="ECO:0000256" key="4">
    <source>
        <dbReference type="ARBA" id="ARBA00023163"/>
    </source>
</evidence>
<dbReference type="PANTHER" id="PTHR43214:SF24">
    <property type="entry name" value="TRANSCRIPTIONAL REGULATORY PROTEIN NARL-RELATED"/>
    <property type="match status" value="1"/>
</dbReference>
<evidence type="ECO:0000256" key="6">
    <source>
        <dbReference type="SAM" id="MobiDB-lite"/>
    </source>
</evidence>
<evidence type="ECO:0000259" key="8">
    <source>
        <dbReference type="PROSITE" id="PS50110"/>
    </source>
</evidence>